<dbReference type="eggNOG" id="COG5653">
    <property type="taxonomic scope" value="Bacteria"/>
</dbReference>
<dbReference type="HOGENOM" id="CLU_072320_0_0_10"/>
<evidence type="ECO:0008006" key="3">
    <source>
        <dbReference type="Google" id="ProtNLM"/>
    </source>
</evidence>
<dbReference type="EMBL" id="CP003345">
    <property type="protein sequence ID" value="AFM03713.1"/>
    <property type="molecule type" value="Genomic_DNA"/>
</dbReference>
<dbReference type="KEGG" id="fli:Fleli_1279"/>
<protein>
    <recommendedName>
        <fullName evidence="3">BioF2-like acetyltransferase domain-containing protein</fullName>
    </recommendedName>
</protein>
<name>I4AIC8_BERLS</name>
<organism evidence="1 2">
    <name type="scientific">Bernardetia litoralis (strain ATCC 23117 / DSM 6794 / NBRC 15988 / NCIMB 1366 / Fx l1 / Sio-4)</name>
    <name type="common">Flexibacter litoralis</name>
    <dbReference type="NCBI Taxonomy" id="880071"/>
    <lineage>
        <taxon>Bacteria</taxon>
        <taxon>Pseudomonadati</taxon>
        <taxon>Bacteroidota</taxon>
        <taxon>Cytophagia</taxon>
        <taxon>Cytophagales</taxon>
        <taxon>Bernardetiaceae</taxon>
        <taxon>Bernardetia</taxon>
    </lineage>
</organism>
<dbReference type="OrthoDB" id="116151at2"/>
<dbReference type="RefSeq" id="WP_014797170.1">
    <property type="nucleotide sequence ID" value="NC_018018.1"/>
</dbReference>
<dbReference type="AlphaFoldDB" id="I4AIC8"/>
<reference evidence="2" key="1">
    <citation type="submission" date="2012-06" db="EMBL/GenBank/DDBJ databases">
        <title>The complete genome of Flexibacter litoralis DSM 6794.</title>
        <authorList>
            <person name="Lucas S."/>
            <person name="Copeland A."/>
            <person name="Lapidus A."/>
            <person name="Glavina del Rio T."/>
            <person name="Dalin E."/>
            <person name="Tice H."/>
            <person name="Bruce D."/>
            <person name="Goodwin L."/>
            <person name="Pitluck S."/>
            <person name="Peters L."/>
            <person name="Ovchinnikova G."/>
            <person name="Lu M."/>
            <person name="Kyrpides N."/>
            <person name="Mavromatis K."/>
            <person name="Ivanova N."/>
            <person name="Brettin T."/>
            <person name="Detter J.C."/>
            <person name="Han C."/>
            <person name="Larimer F."/>
            <person name="Land M."/>
            <person name="Hauser L."/>
            <person name="Markowitz V."/>
            <person name="Cheng J.-F."/>
            <person name="Hugenholtz P."/>
            <person name="Woyke T."/>
            <person name="Wu D."/>
            <person name="Spring S."/>
            <person name="Lang E."/>
            <person name="Kopitz M."/>
            <person name="Brambilla E."/>
            <person name="Klenk H.-P."/>
            <person name="Eisen J.A."/>
        </authorList>
    </citation>
    <scope>NUCLEOTIDE SEQUENCE [LARGE SCALE GENOMIC DNA]</scope>
    <source>
        <strain evidence="2">ATCC 23117 / DSM 6794 / NBRC 15988 / NCIMB 1366 / Sio-4</strain>
    </source>
</reference>
<dbReference type="STRING" id="880071.Fleli_1279"/>
<dbReference type="Gene3D" id="3.40.630.30">
    <property type="match status" value="1"/>
</dbReference>
<evidence type="ECO:0000313" key="2">
    <source>
        <dbReference type="Proteomes" id="UP000006054"/>
    </source>
</evidence>
<gene>
    <name evidence="1" type="ordered locus">Fleli_1279</name>
</gene>
<evidence type="ECO:0000313" key="1">
    <source>
        <dbReference type="EMBL" id="AFM03713.1"/>
    </source>
</evidence>
<proteinExistence type="predicted"/>
<keyword evidence="2" id="KW-1185">Reference proteome</keyword>
<dbReference type="Proteomes" id="UP000006054">
    <property type="component" value="Chromosome"/>
</dbReference>
<accession>I4AIC8</accession>
<sequence length="357" mass="42776">MKHFKHHQIDKKKWDKCISSSKENIIYAFSWYLDCVSPYWEGFILESNNEYLAVMPLPVKKKYGIVFLQVPLFTQQLGIFSIKKLSSLEFKTFLILLQKKIKLVSNYPFNTINYQDFSTEFEEVFCEKEKEILKKHKTHHLFLQQNYATIRQSYKKDTKYRINQAQKKSFESIQKTEIDDIDLLWQFFEKSVFLENGISKQAKPTLKNLFKILKEKNLVELYYIQNLDKEILSGVLFAKSEAFYNNNSITKWIYLFNAANPNNRRDESRRWFLDTFIQEKSNQEYTNIIINNFENQSKNSAYETILDFESAQEKEVARFYASFGSEEKLFFVVDYNSLSNFFKRIQKIIQFIKNKIL</sequence>